<evidence type="ECO:0000313" key="3">
    <source>
        <dbReference type="Proteomes" id="UP000199001"/>
    </source>
</evidence>
<dbReference type="EMBL" id="FMHZ01000002">
    <property type="protein sequence ID" value="SCL55360.1"/>
    <property type="molecule type" value="Genomic_DNA"/>
</dbReference>
<protein>
    <submittedName>
        <fullName evidence="2">Uncharacterized protein</fullName>
    </submittedName>
</protein>
<accession>A0A1C6UMV4</accession>
<dbReference type="AlphaFoldDB" id="A0A1C6UMV4"/>
<feature type="transmembrane region" description="Helical" evidence="1">
    <location>
        <begin position="128"/>
        <end position="149"/>
    </location>
</feature>
<organism evidence="2 3">
    <name type="scientific">Micromonospora citrea</name>
    <dbReference type="NCBI Taxonomy" id="47855"/>
    <lineage>
        <taxon>Bacteria</taxon>
        <taxon>Bacillati</taxon>
        <taxon>Actinomycetota</taxon>
        <taxon>Actinomycetes</taxon>
        <taxon>Micromonosporales</taxon>
        <taxon>Micromonosporaceae</taxon>
        <taxon>Micromonospora</taxon>
    </lineage>
</organism>
<keyword evidence="1" id="KW-1133">Transmembrane helix</keyword>
<dbReference type="RefSeq" id="WP_091098031.1">
    <property type="nucleotide sequence ID" value="NZ_FMHZ01000002.1"/>
</dbReference>
<reference evidence="3" key="1">
    <citation type="submission" date="2016-06" db="EMBL/GenBank/DDBJ databases">
        <authorList>
            <person name="Varghese N."/>
            <person name="Submissions Spin"/>
        </authorList>
    </citation>
    <scope>NUCLEOTIDE SEQUENCE [LARGE SCALE GENOMIC DNA]</scope>
    <source>
        <strain evidence="3">DSM 43903</strain>
    </source>
</reference>
<evidence type="ECO:0000313" key="2">
    <source>
        <dbReference type="EMBL" id="SCL55360.1"/>
    </source>
</evidence>
<keyword evidence="1" id="KW-0812">Transmembrane</keyword>
<gene>
    <name evidence="2" type="ORF">GA0070606_2428</name>
</gene>
<keyword evidence="3" id="KW-1185">Reference proteome</keyword>
<name>A0A1C6UMV4_9ACTN</name>
<feature type="transmembrane region" description="Helical" evidence="1">
    <location>
        <begin position="190"/>
        <end position="210"/>
    </location>
</feature>
<evidence type="ECO:0000256" key="1">
    <source>
        <dbReference type="SAM" id="Phobius"/>
    </source>
</evidence>
<dbReference type="OrthoDB" id="5187995at2"/>
<dbReference type="InterPro" id="IPR047928">
    <property type="entry name" value="Perm_prefix_1"/>
</dbReference>
<proteinExistence type="predicted"/>
<sequence>MRGDDATVVEERLRELDASLRGPRRLKSDLLTEARHGLLDAVDAYREDGLPAAEAQRRAVAEFGSPAQLVPAYQAELTVGALRGLSLRVVGLAVVAFVAGDLTWQGASWSDGPRPPAGYVLLSASVDWIWAVAFVLAATGLLLAGAGRWAPRGGDAVGRAVGTALTGVLALSVLAGAGLFAWSMGLWEAALTWPPMLVGAAVAAAGHLWLGRAARTWLLAVRSTGRSSTPAPAA</sequence>
<dbReference type="NCBIfam" id="NF038403">
    <property type="entry name" value="perm_prefix_1"/>
    <property type="match status" value="1"/>
</dbReference>
<feature type="transmembrane region" description="Helical" evidence="1">
    <location>
        <begin position="89"/>
        <end position="108"/>
    </location>
</feature>
<feature type="transmembrane region" description="Helical" evidence="1">
    <location>
        <begin position="161"/>
        <end position="184"/>
    </location>
</feature>
<dbReference type="STRING" id="47855.GA0070606_2428"/>
<dbReference type="Proteomes" id="UP000199001">
    <property type="component" value="Unassembled WGS sequence"/>
</dbReference>
<keyword evidence="1" id="KW-0472">Membrane</keyword>